<proteinExistence type="inferred from homology"/>
<dbReference type="PRINTS" id="PR00465">
    <property type="entry name" value="EP450IV"/>
</dbReference>
<dbReference type="RefSeq" id="WP_006897762.1">
    <property type="nucleotide sequence ID" value="NZ_BANU01000033.1"/>
</dbReference>
<keyword evidence="4 5" id="KW-0408">Iron</keyword>
<dbReference type="Proteomes" id="UP000035083">
    <property type="component" value="Unassembled WGS sequence"/>
</dbReference>
<keyword evidence="8" id="KW-1185">Reference proteome</keyword>
<comment type="similarity">
    <text evidence="2 6">Belongs to the cytochrome P450 family.</text>
</comment>
<evidence type="ECO:0000313" key="7">
    <source>
        <dbReference type="EMBL" id="GAC62356.1"/>
    </source>
</evidence>
<evidence type="ECO:0000256" key="6">
    <source>
        <dbReference type="RuleBase" id="RU000461"/>
    </source>
</evidence>
<accession>L7LNQ1</accession>
<dbReference type="InterPro" id="IPR001128">
    <property type="entry name" value="Cyt_P450"/>
</dbReference>
<comment type="cofactor">
    <cofactor evidence="1 5">
        <name>heme</name>
        <dbReference type="ChEBI" id="CHEBI:30413"/>
    </cofactor>
</comment>
<evidence type="ECO:0000313" key="8">
    <source>
        <dbReference type="Proteomes" id="UP000035083"/>
    </source>
</evidence>
<keyword evidence="3 5" id="KW-0479">Metal-binding</keyword>
<dbReference type="eggNOG" id="COG2124">
    <property type="taxonomic scope" value="Bacteria"/>
</dbReference>
<dbReference type="InterPro" id="IPR050121">
    <property type="entry name" value="Cytochrome_P450_monoxygenase"/>
</dbReference>
<protein>
    <submittedName>
        <fullName evidence="7">Putative cytochrome P450</fullName>
    </submittedName>
</protein>
<dbReference type="GO" id="GO:0020037">
    <property type="term" value="F:heme binding"/>
    <property type="evidence" value="ECO:0007669"/>
    <property type="project" value="InterPro"/>
</dbReference>
<comment type="caution">
    <text evidence="7">The sequence shown here is derived from an EMBL/GenBank/DDBJ whole genome shotgun (WGS) entry which is preliminary data.</text>
</comment>
<keyword evidence="6" id="KW-0503">Monooxygenase</keyword>
<dbReference type="GO" id="GO:0004497">
    <property type="term" value="F:monooxygenase activity"/>
    <property type="evidence" value="ECO:0007669"/>
    <property type="project" value="UniProtKB-KW"/>
</dbReference>
<evidence type="ECO:0000256" key="4">
    <source>
        <dbReference type="ARBA" id="ARBA00023004"/>
    </source>
</evidence>
<dbReference type="GO" id="GO:0016705">
    <property type="term" value="F:oxidoreductase activity, acting on paired donors, with incorporation or reduction of molecular oxygen"/>
    <property type="evidence" value="ECO:0007669"/>
    <property type="project" value="InterPro"/>
</dbReference>
<dbReference type="GO" id="GO:0005506">
    <property type="term" value="F:iron ion binding"/>
    <property type="evidence" value="ECO:0007669"/>
    <property type="project" value="InterPro"/>
</dbReference>
<dbReference type="EMBL" id="BANU01000033">
    <property type="protein sequence ID" value="GAC62356.1"/>
    <property type="molecule type" value="Genomic_DNA"/>
</dbReference>
<organism evidence="7 8">
    <name type="scientific">Gordonia sihwensis NBRC 108236</name>
    <dbReference type="NCBI Taxonomy" id="1223544"/>
    <lineage>
        <taxon>Bacteria</taxon>
        <taxon>Bacillati</taxon>
        <taxon>Actinomycetota</taxon>
        <taxon>Actinomycetes</taxon>
        <taxon>Mycobacteriales</taxon>
        <taxon>Gordoniaceae</taxon>
        <taxon>Gordonia</taxon>
    </lineage>
</organism>
<dbReference type="Gene3D" id="1.10.630.10">
    <property type="entry name" value="Cytochrome P450"/>
    <property type="match status" value="1"/>
</dbReference>
<name>L7LNQ1_9ACTN</name>
<dbReference type="InterPro" id="IPR002403">
    <property type="entry name" value="Cyt_P450_E_grp-IV"/>
</dbReference>
<dbReference type="AlphaFoldDB" id="L7LNQ1"/>
<evidence type="ECO:0000256" key="2">
    <source>
        <dbReference type="ARBA" id="ARBA00010617"/>
    </source>
</evidence>
<dbReference type="SUPFAM" id="SSF48264">
    <property type="entry name" value="Cytochrome P450"/>
    <property type="match status" value="1"/>
</dbReference>
<gene>
    <name evidence="7" type="ORF">GSI01S_33_00420</name>
</gene>
<dbReference type="PANTHER" id="PTHR24305">
    <property type="entry name" value="CYTOCHROME P450"/>
    <property type="match status" value="1"/>
</dbReference>
<sequence>MATIPHPPYRVPLLGDIIGIDRVNPNTATLAMMERLGPIYRRSIMGTDLTFVGSASLAEQAFDEASWKRYEGRPIQQLESLVGDGLFTAVTESDSWQKSHEALMPAFSKDAMSRYFGVMLETAQSLVESLKAAPGNREAQPLFARVAHEVIGRAGFSYSFGPDMLDNSHAFPAAMARALQHVQKAAIPLVGKRPGEKAQYERDRDLLLGTVREVVEGRSAGSASGNDLLDTMLEAGLPQQLIENQLLTFLIAGQETTASTLAFLAYELGRRPELVARMREEVAATTDEGPITFENAPRMRLVRAAISESLRLYPSAPGIFRVAKEATALGDYQFSPGEWVFVLLLAVHRDPEVWGASAAEFAPDRFMPGGASYPAAAYKPFGTGIRSCIGRQFAQLEITVVIAEMVRGLDWSVVEPEGALEFDETLTIRPRGLWLDFAPRA</sequence>
<dbReference type="PRINTS" id="PR00385">
    <property type="entry name" value="P450"/>
</dbReference>
<dbReference type="InterPro" id="IPR017972">
    <property type="entry name" value="Cyt_P450_CS"/>
</dbReference>
<keyword evidence="5 6" id="KW-0349">Heme</keyword>
<dbReference type="PROSITE" id="PS00086">
    <property type="entry name" value="CYTOCHROME_P450"/>
    <property type="match status" value="1"/>
</dbReference>
<evidence type="ECO:0000256" key="3">
    <source>
        <dbReference type="ARBA" id="ARBA00022723"/>
    </source>
</evidence>
<feature type="binding site" description="axial binding residue" evidence="5">
    <location>
        <position position="388"/>
    </location>
    <ligand>
        <name>heme</name>
        <dbReference type="ChEBI" id="CHEBI:30413"/>
    </ligand>
    <ligandPart>
        <name>Fe</name>
        <dbReference type="ChEBI" id="CHEBI:18248"/>
    </ligandPart>
</feature>
<evidence type="ECO:0000256" key="1">
    <source>
        <dbReference type="ARBA" id="ARBA00001971"/>
    </source>
</evidence>
<reference evidence="7 8" key="1">
    <citation type="submission" date="2012-12" db="EMBL/GenBank/DDBJ databases">
        <title>Whole genome shotgun sequence of Gordonia sihwensis NBRC 108236.</title>
        <authorList>
            <person name="Yoshida I."/>
            <person name="Hosoyama A."/>
            <person name="Tsuchikane K."/>
            <person name="Ando Y."/>
            <person name="Baba S."/>
            <person name="Ohji S."/>
            <person name="Hamada M."/>
            <person name="Tamura T."/>
            <person name="Yamazoe A."/>
            <person name="Yamazaki S."/>
            <person name="Fujita N."/>
        </authorList>
    </citation>
    <scope>NUCLEOTIDE SEQUENCE [LARGE SCALE GENOMIC DNA]</scope>
    <source>
        <strain evidence="7 8">NBRC 108236</strain>
    </source>
</reference>
<dbReference type="PANTHER" id="PTHR24305:SF166">
    <property type="entry name" value="CYTOCHROME P450 12A4, MITOCHONDRIAL-RELATED"/>
    <property type="match status" value="1"/>
</dbReference>
<keyword evidence="6" id="KW-0560">Oxidoreductase</keyword>
<dbReference type="Pfam" id="PF00067">
    <property type="entry name" value="p450"/>
    <property type="match status" value="1"/>
</dbReference>
<dbReference type="InterPro" id="IPR036396">
    <property type="entry name" value="Cyt_P450_sf"/>
</dbReference>
<evidence type="ECO:0000256" key="5">
    <source>
        <dbReference type="PIRSR" id="PIRSR602403-1"/>
    </source>
</evidence>